<dbReference type="GO" id="GO:0005509">
    <property type="term" value="F:calcium ion binding"/>
    <property type="evidence" value="ECO:0007669"/>
    <property type="project" value="InterPro"/>
</dbReference>
<sequence length="516" mass="59304">MKRAFSRLWAFQPKHQRHQILAGRLVERTSARNVAVLAAAGVGTTIGAYQLIRNAKAFLEGTDDASRHNVQSDHKLTKRELRFLQFASVEYDDVIYMSPMDFIDSLTLDAPRERVYRRVLKEKDISRILRKTPPFRSGSKQFFRTMDQSGIISYSEYIFLLTLLTKSKAAFRIAFLMFDEDDNGNIDRDEFMLIRSLTSSLRSTTRVQAKTSEEEEVAEVSDSCVPPSPLFVLSYLFLSVVQSCQLDAADYHFAVSRIGADRLFTGADSYAVMFTIARMFASRAATLSGTRLVHVHANFSETNPFLTIFFQKSEEEVRRQDTTLLLHLFGLRGNATLSFDQFQQFYENLQEELMEIEFYEFARGKTTISPVDFARLILRYSIVNFDDYHKYLQRVQEKSADDEQGITLHQWATFSRFLNNLAEFQSAVRLYVNSNVPVSEPEFARAVGCTIGKELDPVVVSMIFRIFDENNDGTLSYPEFLAVMSDRLHRGLRGRLEKPWGWRPFKNCVISEVSRA</sequence>
<evidence type="ECO:0000256" key="6">
    <source>
        <dbReference type="ARBA" id="ARBA00022946"/>
    </source>
</evidence>
<dbReference type="AlphaFoldDB" id="A0A1I7T6V0"/>
<dbReference type="Gene3D" id="1.10.238.10">
    <property type="entry name" value="EF-hand"/>
    <property type="match status" value="2"/>
</dbReference>
<dbReference type="PROSITE" id="PS00018">
    <property type="entry name" value="EF_HAND_1"/>
    <property type="match status" value="2"/>
</dbReference>
<dbReference type="SMART" id="SM00054">
    <property type="entry name" value="EFh"/>
    <property type="match status" value="3"/>
</dbReference>
<dbReference type="InterPro" id="IPR002048">
    <property type="entry name" value="EF_hand_dom"/>
</dbReference>
<evidence type="ECO:0000256" key="8">
    <source>
        <dbReference type="ARBA" id="ARBA00023136"/>
    </source>
</evidence>
<keyword evidence="7" id="KW-0496">Mitochondrion</keyword>
<evidence type="ECO:0000313" key="11">
    <source>
        <dbReference type="WBParaSite" id="Csp11.Scaffold524.g2981.t1"/>
    </source>
</evidence>
<dbReference type="WBParaSite" id="Csp11.Scaffold524.g2981.t1">
    <property type="protein sequence ID" value="Csp11.Scaffold524.g2981.t1"/>
    <property type="gene ID" value="Csp11.Scaffold524.g2981"/>
</dbReference>
<feature type="domain" description="EF-hand" evidence="9">
    <location>
        <begin position="463"/>
        <end position="490"/>
    </location>
</feature>
<dbReference type="GO" id="GO:0036444">
    <property type="term" value="P:calcium import into the mitochondrion"/>
    <property type="evidence" value="ECO:0007669"/>
    <property type="project" value="TreeGrafter"/>
</dbReference>
<evidence type="ECO:0000313" key="10">
    <source>
        <dbReference type="Proteomes" id="UP000095282"/>
    </source>
</evidence>
<name>A0A1I7T6V0_9PELO</name>
<dbReference type="eggNOG" id="KOG2643">
    <property type="taxonomic scope" value="Eukaryota"/>
</dbReference>
<feature type="domain" description="EF-hand" evidence="9">
    <location>
        <begin position="166"/>
        <end position="201"/>
    </location>
</feature>
<organism evidence="10 11">
    <name type="scientific">Caenorhabditis tropicalis</name>
    <dbReference type="NCBI Taxonomy" id="1561998"/>
    <lineage>
        <taxon>Eukaryota</taxon>
        <taxon>Metazoa</taxon>
        <taxon>Ecdysozoa</taxon>
        <taxon>Nematoda</taxon>
        <taxon>Chromadorea</taxon>
        <taxon>Rhabditida</taxon>
        <taxon>Rhabditina</taxon>
        <taxon>Rhabditomorpha</taxon>
        <taxon>Rhabditoidea</taxon>
        <taxon>Rhabditidae</taxon>
        <taxon>Peloderinae</taxon>
        <taxon>Caenorhabditis</taxon>
    </lineage>
</organism>
<dbReference type="InterPro" id="IPR018247">
    <property type="entry name" value="EF_Hand_1_Ca_BS"/>
</dbReference>
<dbReference type="STRING" id="1561998.A0A1I7T6V0"/>
<proteinExistence type="predicted"/>
<dbReference type="PANTHER" id="PTHR12294:SF13">
    <property type="entry name" value="MITOCHONDRIAL CALCIUM UPTAKE 3, ISOFORM D"/>
    <property type="match status" value="1"/>
</dbReference>
<evidence type="ECO:0000256" key="5">
    <source>
        <dbReference type="ARBA" id="ARBA00022837"/>
    </source>
</evidence>
<dbReference type="SUPFAM" id="SSF47473">
    <property type="entry name" value="EF-hand"/>
    <property type="match status" value="2"/>
</dbReference>
<evidence type="ECO:0000256" key="2">
    <source>
        <dbReference type="ARBA" id="ARBA00004569"/>
    </source>
</evidence>
<dbReference type="GO" id="GO:1990246">
    <property type="term" value="C:uniplex complex"/>
    <property type="evidence" value="ECO:0007669"/>
    <property type="project" value="TreeGrafter"/>
</dbReference>
<dbReference type="InterPro" id="IPR039800">
    <property type="entry name" value="MICU1/2/3"/>
</dbReference>
<evidence type="ECO:0000256" key="7">
    <source>
        <dbReference type="ARBA" id="ARBA00023128"/>
    </source>
</evidence>
<dbReference type="GO" id="GO:0005758">
    <property type="term" value="C:mitochondrial intermembrane space"/>
    <property type="evidence" value="ECO:0007669"/>
    <property type="project" value="UniProtKB-SubCell"/>
</dbReference>
<dbReference type="PROSITE" id="PS50222">
    <property type="entry name" value="EF_HAND_2"/>
    <property type="match status" value="2"/>
</dbReference>
<reference evidence="11" key="1">
    <citation type="submission" date="2016-11" db="UniProtKB">
        <authorList>
            <consortium name="WormBaseParasite"/>
        </authorList>
    </citation>
    <scope>IDENTIFICATION</scope>
</reference>
<dbReference type="Proteomes" id="UP000095282">
    <property type="component" value="Unplaced"/>
</dbReference>
<dbReference type="CDD" id="cd15900">
    <property type="entry name" value="EFh_MICU"/>
    <property type="match status" value="1"/>
</dbReference>
<dbReference type="InterPro" id="IPR011992">
    <property type="entry name" value="EF-hand-dom_pair"/>
</dbReference>
<keyword evidence="3" id="KW-0677">Repeat</keyword>
<comment type="subcellular location">
    <subcellularLocation>
        <location evidence="1">Mitochondrion inner membrane</location>
    </subcellularLocation>
    <subcellularLocation>
        <location evidence="2">Mitochondrion intermembrane space</location>
    </subcellularLocation>
</comment>
<evidence type="ECO:0000256" key="4">
    <source>
        <dbReference type="ARBA" id="ARBA00022792"/>
    </source>
</evidence>
<protein>
    <submittedName>
        <fullName evidence="11">Calcium uptake protein 3, mitochondrial</fullName>
    </submittedName>
</protein>
<evidence type="ECO:0000256" key="1">
    <source>
        <dbReference type="ARBA" id="ARBA00004273"/>
    </source>
</evidence>
<keyword evidence="6" id="KW-0809">Transit peptide</keyword>
<keyword evidence="5" id="KW-0106">Calcium</keyword>
<dbReference type="PANTHER" id="PTHR12294">
    <property type="entry name" value="EF HAND DOMAIN FAMILY A1,A2-RELATED"/>
    <property type="match status" value="1"/>
</dbReference>
<keyword evidence="10" id="KW-1185">Reference proteome</keyword>
<dbReference type="Pfam" id="PF00036">
    <property type="entry name" value="EF-hand_1"/>
    <property type="match status" value="1"/>
</dbReference>
<accession>A0A1I7T6V0</accession>
<evidence type="ECO:0000256" key="3">
    <source>
        <dbReference type="ARBA" id="ARBA00022737"/>
    </source>
</evidence>
<dbReference type="GO" id="GO:0051560">
    <property type="term" value="P:mitochondrial calcium ion homeostasis"/>
    <property type="evidence" value="ECO:0007669"/>
    <property type="project" value="TreeGrafter"/>
</dbReference>
<evidence type="ECO:0000259" key="9">
    <source>
        <dbReference type="PROSITE" id="PS50222"/>
    </source>
</evidence>
<keyword evidence="4" id="KW-0999">Mitochondrion inner membrane</keyword>
<keyword evidence="8" id="KW-0472">Membrane</keyword>